<keyword evidence="1" id="KW-0449">Lipoprotein</keyword>
<name>J9BNI8_9ZZZZ</name>
<dbReference type="PROSITE" id="PS51257">
    <property type="entry name" value="PROKAR_LIPOPROTEIN"/>
    <property type="match status" value="1"/>
</dbReference>
<dbReference type="Pfam" id="PF20050">
    <property type="entry name" value="DUF6452"/>
    <property type="match status" value="1"/>
</dbReference>
<protein>
    <submittedName>
        <fullName evidence="1">Lipoprotein</fullName>
    </submittedName>
</protein>
<dbReference type="EMBL" id="AMCI01009679">
    <property type="protein sequence ID" value="EJW89135.1"/>
    <property type="molecule type" value="Genomic_DNA"/>
</dbReference>
<dbReference type="InterPro" id="IPR045607">
    <property type="entry name" value="DUF6452"/>
</dbReference>
<evidence type="ECO:0000313" key="1">
    <source>
        <dbReference type="EMBL" id="EJW89135.1"/>
    </source>
</evidence>
<comment type="caution">
    <text evidence="1">The sequence shown here is derived from an EMBL/GenBank/DDBJ whole genome shotgun (WGS) entry which is preliminary data.</text>
</comment>
<dbReference type="AlphaFoldDB" id="J9BNI8"/>
<organism evidence="1">
    <name type="scientific">gut metagenome</name>
    <dbReference type="NCBI Taxonomy" id="749906"/>
    <lineage>
        <taxon>unclassified sequences</taxon>
        <taxon>metagenomes</taxon>
        <taxon>organismal metagenomes</taxon>
    </lineage>
</organism>
<accession>J9BNI8</accession>
<sequence>MKKLVYILGVLALAACTNIDCPLDNVVTLTSGLYDAEGGGKVELKAQLSVTQTDTSKVLLNRATDLFSFELPLRHNIAEDTLLFHFSDGKFRTAVDTLFLSYTDHPHFESVDCPVVFFHTLQRVRWTSHALAVLPLTIDSVEMVRTTVNYDNIENLKIYLRSTAQ</sequence>
<gene>
    <name evidence="1" type="ORF">EVA_22760</name>
</gene>
<reference evidence="1" key="1">
    <citation type="journal article" date="2012" name="PLoS ONE">
        <title>Gene sets for utilization of primary and secondary nutrition supplies in the distal gut of endangered iberian lynx.</title>
        <authorList>
            <person name="Alcaide M."/>
            <person name="Messina E."/>
            <person name="Richter M."/>
            <person name="Bargiela R."/>
            <person name="Peplies J."/>
            <person name="Huws S.A."/>
            <person name="Newbold C.J."/>
            <person name="Golyshin P.N."/>
            <person name="Simon M.A."/>
            <person name="Lopez G."/>
            <person name="Yakimov M.M."/>
            <person name="Ferrer M."/>
        </authorList>
    </citation>
    <scope>NUCLEOTIDE SEQUENCE</scope>
</reference>
<proteinExistence type="predicted"/>